<organism evidence="4 5">
    <name type="scientific">Noviherbaspirillum denitrificans</name>
    <dbReference type="NCBI Taxonomy" id="1968433"/>
    <lineage>
        <taxon>Bacteria</taxon>
        <taxon>Pseudomonadati</taxon>
        <taxon>Pseudomonadota</taxon>
        <taxon>Betaproteobacteria</taxon>
        <taxon>Burkholderiales</taxon>
        <taxon>Oxalobacteraceae</taxon>
        <taxon>Noviherbaspirillum</taxon>
    </lineage>
</organism>
<dbReference type="InterPro" id="IPR006311">
    <property type="entry name" value="TAT_signal"/>
</dbReference>
<protein>
    <submittedName>
        <fullName evidence="4">ABC transporter substrate-binding protein</fullName>
    </submittedName>
</protein>
<dbReference type="InterPro" id="IPR028081">
    <property type="entry name" value="Leu-bd"/>
</dbReference>
<name>A0A254TA69_9BURK</name>
<dbReference type="InterPro" id="IPR051010">
    <property type="entry name" value="BCAA_transport"/>
</dbReference>
<evidence type="ECO:0000313" key="5">
    <source>
        <dbReference type="Proteomes" id="UP000197535"/>
    </source>
</evidence>
<feature type="domain" description="Leucine-binding protein" evidence="3">
    <location>
        <begin position="44"/>
        <end position="379"/>
    </location>
</feature>
<reference evidence="4 5" key="1">
    <citation type="submission" date="2016-02" db="EMBL/GenBank/DDBJ databases">
        <authorList>
            <person name="Wen L."/>
            <person name="He K."/>
            <person name="Yang H."/>
        </authorList>
    </citation>
    <scope>NUCLEOTIDE SEQUENCE [LARGE SCALE GENOMIC DNA]</scope>
    <source>
        <strain evidence="4 5">TSA40</strain>
    </source>
</reference>
<dbReference type="PANTHER" id="PTHR30483:SF6">
    <property type="entry name" value="PERIPLASMIC BINDING PROTEIN OF ABC TRANSPORTER FOR NATURAL AMINO ACIDS"/>
    <property type="match status" value="1"/>
</dbReference>
<dbReference type="PROSITE" id="PS51318">
    <property type="entry name" value="TAT"/>
    <property type="match status" value="1"/>
</dbReference>
<dbReference type="EMBL" id="LSTO01000001">
    <property type="protein sequence ID" value="OWW19541.1"/>
    <property type="molecule type" value="Genomic_DNA"/>
</dbReference>
<sequence length="418" mass="45262">MNDESSKKHFSRRDVLALAGKAAVGGTLALGAPAILRAQTSQTTKIGLVFAKQGVWTAQGEHLATGIKMALDQAGGTILGKKVELVWYDEPNPQSAQQNMQKLIDSDKVVAVIGGTNSATSLAMASVARRSKVPYIAPNAASRDITGKECNPYTFRVLTTTPVAARALAPSLLGVGKKWYFMCANYAYGQDVYASMKAMLNEAGGTEVGNDATPLGTTDFSSFILKIRQAKPDVVVLGLPGGDLSNFLKQYNEMGMKGRIPVACPIIGDSDLWDLTPEVATGYYGKPWHFSSSDNPAADKAFVKDYIAKHGKPPADKVWLGWFSMRSLMAGIEQAKSVKGNDIVGGLELARLQDGAVPAYYRSWDHQMLRRCMVFKVKDKITDKWDWLDAIAQEPKVPSELDKLFGNQGEIGCKMESA</sequence>
<evidence type="ECO:0000256" key="2">
    <source>
        <dbReference type="ARBA" id="ARBA00022729"/>
    </source>
</evidence>
<keyword evidence="5" id="KW-1185">Reference proteome</keyword>
<keyword evidence="2" id="KW-0732">Signal</keyword>
<gene>
    <name evidence="4" type="ORF">AYR66_08455</name>
</gene>
<evidence type="ECO:0000256" key="1">
    <source>
        <dbReference type="ARBA" id="ARBA00010062"/>
    </source>
</evidence>
<dbReference type="OrthoDB" id="8522748at2"/>
<evidence type="ECO:0000259" key="3">
    <source>
        <dbReference type="Pfam" id="PF13458"/>
    </source>
</evidence>
<comment type="caution">
    <text evidence="4">The sequence shown here is derived from an EMBL/GenBank/DDBJ whole genome shotgun (WGS) entry which is preliminary data.</text>
</comment>
<accession>A0A254TA69</accession>
<dbReference type="Proteomes" id="UP000197535">
    <property type="component" value="Unassembled WGS sequence"/>
</dbReference>
<dbReference type="Pfam" id="PF13458">
    <property type="entry name" value="Peripla_BP_6"/>
    <property type="match status" value="1"/>
</dbReference>
<dbReference type="Gene3D" id="3.40.50.2300">
    <property type="match status" value="2"/>
</dbReference>
<dbReference type="InterPro" id="IPR028082">
    <property type="entry name" value="Peripla_BP_I"/>
</dbReference>
<proteinExistence type="inferred from homology"/>
<evidence type="ECO:0000313" key="4">
    <source>
        <dbReference type="EMBL" id="OWW19541.1"/>
    </source>
</evidence>
<dbReference type="RefSeq" id="WP_088706451.1">
    <property type="nucleotide sequence ID" value="NZ_LSTO01000001.1"/>
</dbReference>
<comment type="similarity">
    <text evidence="1">Belongs to the leucine-binding protein family.</text>
</comment>
<dbReference type="PANTHER" id="PTHR30483">
    <property type="entry name" value="LEUCINE-SPECIFIC-BINDING PROTEIN"/>
    <property type="match status" value="1"/>
</dbReference>
<dbReference type="SUPFAM" id="SSF53822">
    <property type="entry name" value="Periplasmic binding protein-like I"/>
    <property type="match status" value="1"/>
</dbReference>
<dbReference type="AlphaFoldDB" id="A0A254TA69"/>